<dbReference type="GO" id="GO:0050660">
    <property type="term" value="F:flavin adenine dinucleotide binding"/>
    <property type="evidence" value="ECO:0007669"/>
    <property type="project" value="InterPro"/>
</dbReference>
<dbReference type="InterPro" id="IPR009100">
    <property type="entry name" value="AcylCoA_DH/oxidase_NM_dom_sf"/>
</dbReference>
<evidence type="ECO:0000256" key="3">
    <source>
        <dbReference type="ARBA" id="ARBA00022617"/>
    </source>
</evidence>
<evidence type="ECO:0000313" key="11">
    <source>
        <dbReference type="Proteomes" id="UP000777482"/>
    </source>
</evidence>
<dbReference type="GO" id="GO:0020037">
    <property type="term" value="F:heme binding"/>
    <property type="evidence" value="ECO:0007669"/>
    <property type="project" value="InterPro"/>
</dbReference>
<dbReference type="GO" id="GO:0005737">
    <property type="term" value="C:cytoplasm"/>
    <property type="evidence" value="ECO:0007669"/>
    <property type="project" value="TreeGrafter"/>
</dbReference>
<dbReference type="InterPro" id="IPR036250">
    <property type="entry name" value="AcylCo_DH-like_C"/>
</dbReference>
<comment type="caution">
    <text evidence="10">The sequence shown here is derived from an EMBL/GenBank/DDBJ whole genome shotgun (WGS) entry which is preliminary data.</text>
</comment>
<keyword evidence="11" id="KW-1185">Reference proteome</keyword>
<evidence type="ECO:0000256" key="8">
    <source>
        <dbReference type="ARBA" id="ARBA00023004"/>
    </source>
</evidence>
<keyword evidence="7" id="KW-0560">Oxidoreductase</keyword>
<dbReference type="Pfam" id="PF02771">
    <property type="entry name" value="Acyl-CoA_dh_N"/>
    <property type="match status" value="1"/>
</dbReference>
<dbReference type="PRINTS" id="PR00363">
    <property type="entry name" value="CYTOCHROMEB5"/>
</dbReference>
<dbReference type="SMART" id="SM01117">
    <property type="entry name" value="Cyt-b5"/>
    <property type="match status" value="1"/>
</dbReference>
<comment type="similarity">
    <text evidence="2">Belongs to the acyl-CoA dehydrogenase family.</text>
</comment>
<keyword evidence="4" id="KW-0285">Flavoprotein</keyword>
<dbReference type="InterPro" id="IPR018506">
    <property type="entry name" value="Cyt_B5_heme-BS"/>
</dbReference>
<dbReference type="SUPFAM" id="SSF55856">
    <property type="entry name" value="Cytochrome b5-like heme/steroid binding domain"/>
    <property type="match status" value="1"/>
</dbReference>
<dbReference type="InterPro" id="IPR006091">
    <property type="entry name" value="Acyl-CoA_Oxase/DH_mid-dom"/>
</dbReference>
<dbReference type="InterPro" id="IPR013786">
    <property type="entry name" value="AcylCoA_DH/ox_N"/>
</dbReference>
<dbReference type="AlphaFoldDB" id="A0A9P6VZB4"/>
<dbReference type="FunFam" id="3.10.120.10:FF:000007">
    <property type="entry name" value="Sulfite oxidase, mitochondrial"/>
    <property type="match status" value="1"/>
</dbReference>
<dbReference type="InterPro" id="IPR050741">
    <property type="entry name" value="Acyl-CoA_dehydrogenase"/>
</dbReference>
<dbReference type="Gene3D" id="1.20.140.10">
    <property type="entry name" value="Butyryl-CoA Dehydrogenase, subunit A, domain 3"/>
    <property type="match status" value="1"/>
</dbReference>
<dbReference type="EMBL" id="PUHQ01000072">
    <property type="protein sequence ID" value="KAG0658049.1"/>
    <property type="molecule type" value="Genomic_DNA"/>
</dbReference>
<proteinExistence type="inferred from homology"/>
<dbReference type="GO" id="GO:0003995">
    <property type="term" value="F:acyl-CoA dehydrogenase activity"/>
    <property type="evidence" value="ECO:0007669"/>
    <property type="project" value="TreeGrafter"/>
</dbReference>
<dbReference type="Gene3D" id="1.10.540.10">
    <property type="entry name" value="Acyl-CoA dehydrogenase/oxidase, N-terminal domain"/>
    <property type="match status" value="1"/>
</dbReference>
<keyword evidence="5" id="KW-0479">Metal-binding</keyword>
<evidence type="ECO:0000256" key="1">
    <source>
        <dbReference type="ARBA" id="ARBA00001974"/>
    </source>
</evidence>
<evidence type="ECO:0000313" key="10">
    <source>
        <dbReference type="EMBL" id="KAG0658049.1"/>
    </source>
</evidence>
<keyword evidence="8" id="KW-0408">Iron</keyword>
<evidence type="ECO:0000256" key="4">
    <source>
        <dbReference type="ARBA" id="ARBA00022630"/>
    </source>
</evidence>
<keyword evidence="3" id="KW-0349">Heme</keyword>
<dbReference type="PROSITE" id="PS50255">
    <property type="entry name" value="CYTOCHROME_B5_2"/>
    <property type="match status" value="1"/>
</dbReference>
<organism evidence="10 11">
    <name type="scientific">Rhodotorula mucilaginosa</name>
    <name type="common">Yeast</name>
    <name type="synonym">Rhodotorula rubra</name>
    <dbReference type="NCBI Taxonomy" id="5537"/>
    <lineage>
        <taxon>Eukaryota</taxon>
        <taxon>Fungi</taxon>
        <taxon>Dikarya</taxon>
        <taxon>Basidiomycota</taxon>
        <taxon>Pucciniomycotina</taxon>
        <taxon>Microbotryomycetes</taxon>
        <taxon>Sporidiobolales</taxon>
        <taxon>Sporidiobolaceae</taxon>
        <taxon>Rhodotorula</taxon>
    </lineage>
</organism>
<dbReference type="SUPFAM" id="SSF47203">
    <property type="entry name" value="Acyl-CoA dehydrogenase C-terminal domain-like"/>
    <property type="match status" value="2"/>
</dbReference>
<dbReference type="Pfam" id="PF02770">
    <property type="entry name" value="Acyl-CoA_dh_M"/>
    <property type="match status" value="1"/>
</dbReference>
<dbReference type="Gene3D" id="2.40.110.10">
    <property type="entry name" value="Butyryl-CoA Dehydrogenase, subunit A, domain 2"/>
    <property type="match status" value="1"/>
</dbReference>
<dbReference type="InterPro" id="IPR009075">
    <property type="entry name" value="AcylCo_DH/oxidase_C"/>
</dbReference>
<dbReference type="Pfam" id="PF00173">
    <property type="entry name" value="Cyt-b5"/>
    <property type="match status" value="1"/>
</dbReference>
<dbReference type="Gene3D" id="3.10.120.10">
    <property type="entry name" value="Cytochrome b5-like heme/steroid binding domain"/>
    <property type="match status" value="1"/>
</dbReference>
<dbReference type="Proteomes" id="UP000777482">
    <property type="component" value="Unassembled WGS sequence"/>
</dbReference>
<dbReference type="PROSITE" id="PS00191">
    <property type="entry name" value="CYTOCHROME_B5_1"/>
    <property type="match status" value="1"/>
</dbReference>
<protein>
    <recommendedName>
        <fullName evidence="9">Cytochrome b5 heme-binding domain-containing protein</fullName>
    </recommendedName>
</protein>
<accession>A0A9P6VZB4</accession>
<sequence>MAKVYTLEQVAQHTDPDTGVWLVIDNQVYDVTDFLSHHPGGKKVLLAQAGKDATEKFWQFHSKLVLQETAKPYCIGRIGEGANADGVDFEDAVIHKIEDDDGVVSAENGAAEQGDEPEDSSYFGDLVPFGDPQWYQDWASPYYNDSHRKVRAALRKFTDTYLTPNALAWDQAKQIPPEEYKRIADAGILAGVAAGSTGWPSEYAKGIPVPGGIKPEEWDAFHNLIVIDELSRCGSGGILYGLLGGFGISVGPILHFGSDELRKRIVPALLRGEKRSCLAITEPEGGSDVANIVTEAKKTEDGKHYIVNGVKKWITGGVNSDYFVTAVRTGGKGMGGISLVVVERTEGLSTRQMDCMGVWASGTTYVTYEDVRVPVENVLGRENKGFPVIMANFNGERAGIAIQANRFARVCLEESMKYANKRKTFGKKLIDHPVIRAKLASMSQRVEATHAWLESIVYQTTKFDADTITFRGGGQMALLKAAATEASEKGFQFSHHDRFFSPFNSTHRHPPPPPETFEFCAREACQIFGGLAYSRGGQGEKIERLYRDAKAYSIPGGSFEIMQDLGIRQSVKIAEIMGAKL</sequence>
<name>A0A9P6VZB4_RHOMI</name>
<evidence type="ECO:0000256" key="5">
    <source>
        <dbReference type="ARBA" id="ARBA00022723"/>
    </source>
</evidence>
<evidence type="ECO:0000256" key="6">
    <source>
        <dbReference type="ARBA" id="ARBA00022827"/>
    </source>
</evidence>
<comment type="cofactor">
    <cofactor evidence="1">
        <name>FAD</name>
        <dbReference type="ChEBI" id="CHEBI:57692"/>
    </cofactor>
</comment>
<dbReference type="OrthoDB" id="2588832at2759"/>
<dbReference type="InterPro" id="IPR036400">
    <property type="entry name" value="Cyt_B5-like_heme/steroid_sf"/>
</dbReference>
<dbReference type="PANTHER" id="PTHR48083">
    <property type="entry name" value="MEDIUM-CHAIN SPECIFIC ACYL-COA DEHYDROGENASE, MITOCHONDRIAL-RELATED"/>
    <property type="match status" value="1"/>
</dbReference>
<gene>
    <name evidence="10" type="ORF">C6P46_006110</name>
</gene>
<dbReference type="GO" id="GO:0033539">
    <property type="term" value="P:fatty acid beta-oxidation using acyl-CoA dehydrogenase"/>
    <property type="evidence" value="ECO:0007669"/>
    <property type="project" value="TreeGrafter"/>
</dbReference>
<dbReference type="InterPro" id="IPR046373">
    <property type="entry name" value="Acyl-CoA_Oxase/DH_mid-dom_sf"/>
</dbReference>
<evidence type="ECO:0000256" key="7">
    <source>
        <dbReference type="ARBA" id="ARBA00023002"/>
    </source>
</evidence>
<keyword evidence="6" id="KW-0274">FAD</keyword>
<dbReference type="PANTHER" id="PTHR48083:SF28">
    <property type="entry name" value="ACYL-COA DEHYDROGENASE FAMILY PROTEIN (AFU_ORTHOLOGUE AFUA_6G10880)-RELATED"/>
    <property type="match status" value="1"/>
</dbReference>
<feature type="domain" description="Cytochrome b5 heme-binding" evidence="9">
    <location>
        <begin position="2"/>
        <end position="79"/>
    </location>
</feature>
<dbReference type="InterPro" id="IPR037069">
    <property type="entry name" value="AcylCoA_DH/ox_N_sf"/>
</dbReference>
<dbReference type="InterPro" id="IPR001199">
    <property type="entry name" value="Cyt_B5-like_heme/steroid-bd"/>
</dbReference>
<dbReference type="SUPFAM" id="SSF56645">
    <property type="entry name" value="Acyl-CoA dehydrogenase NM domain-like"/>
    <property type="match status" value="1"/>
</dbReference>
<dbReference type="Pfam" id="PF00441">
    <property type="entry name" value="Acyl-CoA_dh_1"/>
    <property type="match status" value="2"/>
</dbReference>
<evidence type="ECO:0000259" key="9">
    <source>
        <dbReference type="PROSITE" id="PS50255"/>
    </source>
</evidence>
<reference evidence="10 11" key="1">
    <citation type="submission" date="2020-11" db="EMBL/GenBank/DDBJ databases">
        <title>Kefir isolates.</title>
        <authorList>
            <person name="Marcisauskas S."/>
            <person name="Kim Y."/>
            <person name="Blasche S."/>
        </authorList>
    </citation>
    <scope>NUCLEOTIDE SEQUENCE [LARGE SCALE GENOMIC DNA]</scope>
    <source>
        <strain evidence="10 11">KR</strain>
    </source>
</reference>
<evidence type="ECO:0000256" key="2">
    <source>
        <dbReference type="ARBA" id="ARBA00009347"/>
    </source>
</evidence>
<dbReference type="GO" id="GO:0046872">
    <property type="term" value="F:metal ion binding"/>
    <property type="evidence" value="ECO:0007669"/>
    <property type="project" value="UniProtKB-KW"/>
</dbReference>